<accession>A0ABY4DBA0</accession>
<dbReference type="EMBL" id="CP094929">
    <property type="protein sequence ID" value="UOM51558.1"/>
    <property type="molecule type" value="Genomic_DNA"/>
</dbReference>
<keyword evidence="2" id="KW-1185">Reference proteome</keyword>
<sequence length="385" mass="44542">MKIVIVCFTYSPSFSYMENQLAKAFQVLGHNVSLIASTESYVQDKIERFSPGDYVYDNLAVKRISFAWKGNYLAHKLWKMKGLSQALEDFQPDIIYHMNICGLEIKNSVIYVNHNPKTTIFFDNHAAFYNSGKNWVSKYLRYQLILGNYVRRASEKSMKIFYIGNGEKYFLENNFHIPTQKLELFPLGDFILSDDQYLVTRKQIRTQNSVSNECQVICHTGKLNKSKYTIEIINSFLYAGVQDSQLWIIGGIENDIYDDVMTLIHENSDRIKYFGWKNSSQLSELLCACDIYVQLSVSSTFLTALCRKCVGVSINPVDTYNYIPKEIYYQIATPSCLKHTLKKILDFPGQISSKRQESYIFAKDNLDYLTLVDRLILQPHANKNI</sequence>
<dbReference type="Proteomes" id="UP000829708">
    <property type="component" value="Chromosome"/>
</dbReference>
<dbReference type="SUPFAM" id="SSF53756">
    <property type="entry name" value="UDP-Glycosyltransferase/glycogen phosphorylase"/>
    <property type="match status" value="1"/>
</dbReference>
<evidence type="ECO:0000313" key="1">
    <source>
        <dbReference type="EMBL" id="UOM51558.1"/>
    </source>
</evidence>
<reference evidence="2" key="1">
    <citation type="journal article" date="2024" name="J Bioinform Genom">
        <title>Complete genome sequence of the type strain bacterium Sphaerochaeta associata GLS2t (VKM B-2742)t.</title>
        <authorList>
            <person name="Troshina O.Y."/>
            <person name="Tepeeva A.N."/>
            <person name="Arzamasceva V.O."/>
            <person name="Whitman W.B."/>
            <person name="Varghese N."/>
            <person name="Shapiro N."/>
            <person name="Woyke T."/>
            <person name="Kripides N.C."/>
            <person name="Vasilenko O.V."/>
        </authorList>
    </citation>
    <scope>NUCLEOTIDE SEQUENCE [LARGE SCALE GENOMIC DNA]</scope>
    <source>
        <strain evidence="2">GLS2T</strain>
    </source>
</reference>
<gene>
    <name evidence="1" type="ORF">MUG09_02065</name>
</gene>
<dbReference type="Gene3D" id="3.40.50.2000">
    <property type="entry name" value="Glycogen Phosphorylase B"/>
    <property type="match status" value="2"/>
</dbReference>
<evidence type="ECO:0000313" key="2">
    <source>
        <dbReference type="Proteomes" id="UP000829708"/>
    </source>
</evidence>
<dbReference type="RefSeq" id="WP_244773025.1">
    <property type="nucleotide sequence ID" value="NZ_CP094929.1"/>
</dbReference>
<name>A0ABY4DBA0_9SPIR</name>
<organism evidence="1 2">
    <name type="scientific">Sphaerochaeta associata</name>
    <dbReference type="NCBI Taxonomy" id="1129264"/>
    <lineage>
        <taxon>Bacteria</taxon>
        <taxon>Pseudomonadati</taxon>
        <taxon>Spirochaetota</taxon>
        <taxon>Spirochaetia</taxon>
        <taxon>Spirochaetales</taxon>
        <taxon>Sphaerochaetaceae</taxon>
        <taxon>Sphaerochaeta</taxon>
    </lineage>
</organism>
<protein>
    <submittedName>
        <fullName evidence="1">Glycosyltransferase</fullName>
    </submittedName>
</protein>
<proteinExistence type="predicted"/>